<evidence type="ECO:0000313" key="3">
    <source>
        <dbReference type="Proteomes" id="UP000597886"/>
    </source>
</evidence>
<name>A0AA90YT36_9RHOB</name>
<evidence type="ECO:0000313" key="2">
    <source>
        <dbReference type="EMBL" id="NOE18436.1"/>
    </source>
</evidence>
<sequence>MNILQRARDFVASLDAQREVFLSVAPDRLLDDARSASARQAAGSLLGPLDGQFLAVKANIDVQALRSHAGSLAIDPQPADNDAPIVAKLRSAGAIILGHVNMSEFAFSGLGVNPHFGTPLNALDSTLVPGGSSSGSASAVALGLADIALGTDTSGSVRIPAACQGLVGFRPTMGRYESARILPLAPSLDTPGSLAFNVSQICAVDRVLSDCKETGDACRHILCLREDALVGFTPEIRAMYEQAQQHLSDHGIELERVDIRSFTRVTEIFQTYGTLVSAEAFRILPSLVGDQQARLDPNVQDRLAQAASILGTDLQALLEIRRAFISDFGRELAGKMLLYPTLPSYPPSVQAVTRDKGVFARENARILSVSMKAAFLNAPTISIPFGERRPGVSLSLSGGANRDADILATSSHLEKIFSAIRDG</sequence>
<feature type="domain" description="Amidase" evidence="1">
    <location>
        <begin position="14"/>
        <end position="406"/>
    </location>
</feature>
<comment type="caution">
    <text evidence="2">The sequence shown here is derived from an EMBL/GenBank/DDBJ whole genome shotgun (WGS) entry which is preliminary data.</text>
</comment>
<organism evidence="2 3">
    <name type="scientific">Ruegeria atlantica</name>
    <dbReference type="NCBI Taxonomy" id="81569"/>
    <lineage>
        <taxon>Bacteria</taxon>
        <taxon>Pseudomonadati</taxon>
        <taxon>Pseudomonadota</taxon>
        <taxon>Alphaproteobacteria</taxon>
        <taxon>Rhodobacterales</taxon>
        <taxon>Roseobacteraceae</taxon>
        <taxon>Ruegeria</taxon>
    </lineage>
</organism>
<dbReference type="PANTHER" id="PTHR11895:SF176">
    <property type="entry name" value="AMIDASE AMID-RELATED"/>
    <property type="match status" value="1"/>
</dbReference>
<reference evidence="2" key="1">
    <citation type="submission" date="2019-12" db="EMBL/GenBank/DDBJ databases">
        <title>Ruegeria JWLKs population differentiation of coral mucus and skeleton niches.</title>
        <authorList>
            <person name="Luo D."/>
        </authorList>
    </citation>
    <scope>NUCLEOTIDE SEQUENCE</scope>
    <source>
        <strain evidence="2">HKCCD6181</strain>
    </source>
</reference>
<dbReference type="GO" id="GO:0003824">
    <property type="term" value="F:catalytic activity"/>
    <property type="evidence" value="ECO:0007669"/>
    <property type="project" value="InterPro"/>
</dbReference>
<dbReference type="Proteomes" id="UP000597886">
    <property type="component" value="Unassembled WGS sequence"/>
</dbReference>
<dbReference type="InterPro" id="IPR000120">
    <property type="entry name" value="Amidase"/>
</dbReference>
<accession>A0AA90YT36</accession>
<dbReference type="RefSeq" id="WP_170451045.1">
    <property type="nucleotide sequence ID" value="NZ_WVRA01000003.1"/>
</dbReference>
<dbReference type="PANTHER" id="PTHR11895">
    <property type="entry name" value="TRANSAMIDASE"/>
    <property type="match status" value="1"/>
</dbReference>
<gene>
    <name evidence="2" type="ORF">GS634_09945</name>
</gene>
<evidence type="ECO:0000259" key="1">
    <source>
        <dbReference type="Pfam" id="PF01425"/>
    </source>
</evidence>
<proteinExistence type="predicted"/>
<dbReference type="InterPro" id="IPR036928">
    <property type="entry name" value="AS_sf"/>
</dbReference>
<dbReference type="EMBL" id="WVRA01000003">
    <property type="protein sequence ID" value="NOE18436.1"/>
    <property type="molecule type" value="Genomic_DNA"/>
</dbReference>
<protein>
    <recommendedName>
        <fullName evidence="1">Amidase domain-containing protein</fullName>
    </recommendedName>
</protein>
<dbReference type="SUPFAM" id="SSF75304">
    <property type="entry name" value="Amidase signature (AS) enzymes"/>
    <property type="match status" value="1"/>
</dbReference>
<dbReference type="InterPro" id="IPR023631">
    <property type="entry name" value="Amidase_dom"/>
</dbReference>
<dbReference type="Pfam" id="PF01425">
    <property type="entry name" value="Amidase"/>
    <property type="match status" value="1"/>
</dbReference>
<dbReference type="AlphaFoldDB" id="A0AA90YT36"/>
<dbReference type="Gene3D" id="3.90.1300.10">
    <property type="entry name" value="Amidase signature (AS) domain"/>
    <property type="match status" value="1"/>
</dbReference>